<dbReference type="AlphaFoldDB" id="A0A413ZKL6"/>
<evidence type="ECO:0000256" key="1">
    <source>
        <dbReference type="SAM" id="Phobius"/>
    </source>
</evidence>
<keyword evidence="1" id="KW-0472">Membrane</keyword>
<reference evidence="2 3" key="1">
    <citation type="submission" date="2018-08" db="EMBL/GenBank/DDBJ databases">
        <title>A genome reference for cultivated species of the human gut microbiota.</title>
        <authorList>
            <person name="Zou Y."/>
            <person name="Xue W."/>
            <person name="Luo G."/>
        </authorList>
    </citation>
    <scope>NUCLEOTIDE SEQUENCE [LARGE SCALE GENOMIC DNA]</scope>
    <source>
        <strain evidence="2 3">AM36-9BH</strain>
    </source>
</reference>
<accession>A0A413ZKL6</accession>
<feature type="transmembrane region" description="Helical" evidence="1">
    <location>
        <begin position="36"/>
        <end position="58"/>
    </location>
</feature>
<dbReference type="Proteomes" id="UP000285305">
    <property type="component" value="Unassembled WGS sequence"/>
</dbReference>
<evidence type="ECO:0000313" key="3">
    <source>
        <dbReference type="Proteomes" id="UP000285305"/>
    </source>
</evidence>
<sequence>MKLQTIIRSVRLAAEGFLYLGIVLLCNKGIVPVCTIAFLLMAGNMTRLLAVIFLLAMIV</sequence>
<keyword evidence="1" id="KW-0812">Transmembrane</keyword>
<protein>
    <submittedName>
        <fullName evidence="2">Uncharacterized protein</fullName>
    </submittedName>
</protein>
<feature type="transmembrane region" description="Helical" evidence="1">
    <location>
        <begin position="12"/>
        <end position="30"/>
    </location>
</feature>
<comment type="caution">
    <text evidence="2">The sequence shown here is derived from an EMBL/GenBank/DDBJ whole genome shotgun (WGS) entry which is preliminary data.</text>
</comment>
<dbReference type="EMBL" id="QSHQ01000053">
    <property type="protein sequence ID" value="RHC25108.1"/>
    <property type="molecule type" value="Genomic_DNA"/>
</dbReference>
<dbReference type="RefSeq" id="WP_117899844.1">
    <property type="nucleotide sequence ID" value="NZ_QSHQ01000053.1"/>
</dbReference>
<gene>
    <name evidence="2" type="ORF">DW853_16355</name>
</gene>
<name>A0A413ZKL6_BACSE</name>
<organism evidence="2 3">
    <name type="scientific">Bacteroides stercoris</name>
    <dbReference type="NCBI Taxonomy" id="46506"/>
    <lineage>
        <taxon>Bacteria</taxon>
        <taxon>Pseudomonadati</taxon>
        <taxon>Bacteroidota</taxon>
        <taxon>Bacteroidia</taxon>
        <taxon>Bacteroidales</taxon>
        <taxon>Bacteroidaceae</taxon>
        <taxon>Bacteroides</taxon>
    </lineage>
</organism>
<evidence type="ECO:0000313" key="2">
    <source>
        <dbReference type="EMBL" id="RHC25108.1"/>
    </source>
</evidence>
<proteinExistence type="predicted"/>
<keyword evidence="1" id="KW-1133">Transmembrane helix</keyword>